<gene>
    <name evidence="3" type="ORF">SXIM_31890</name>
</gene>
<feature type="compositionally biased region" description="Low complexity" evidence="1">
    <location>
        <begin position="545"/>
        <end position="557"/>
    </location>
</feature>
<evidence type="ECO:0000256" key="1">
    <source>
        <dbReference type="SAM" id="MobiDB-lite"/>
    </source>
</evidence>
<organism evidence="3 4">
    <name type="scientific">Streptomyces xiamenensis</name>
    <dbReference type="NCBI Taxonomy" id="408015"/>
    <lineage>
        <taxon>Bacteria</taxon>
        <taxon>Bacillati</taxon>
        <taxon>Actinomycetota</taxon>
        <taxon>Actinomycetes</taxon>
        <taxon>Kitasatosporales</taxon>
        <taxon>Streptomycetaceae</taxon>
        <taxon>Streptomyces</taxon>
    </lineage>
</organism>
<feature type="compositionally biased region" description="Pro residues" evidence="1">
    <location>
        <begin position="773"/>
        <end position="783"/>
    </location>
</feature>
<evidence type="ECO:0000313" key="4">
    <source>
        <dbReference type="Proteomes" id="UP000034034"/>
    </source>
</evidence>
<accession>A0A0F7FWB9</accession>
<reference evidence="3" key="1">
    <citation type="submission" date="2019-08" db="EMBL/GenBank/DDBJ databases">
        <title>Complete genome sequence of a mangrove-derived Streptomyces xiamenensis.</title>
        <authorList>
            <person name="Xu J."/>
        </authorList>
    </citation>
    <scope>NUCLEOTIDE SEQUENCE</scope>
    <source>
        <strain evidence="3">318</strain>
    </source>
</reference>
<dbReference type="EMBL" id="CP009922">
    <property type="protein sequence ID" value="AKG44573.1"/>
    <property type="molecule type" value="Genomic_DNA"/>
</dbReference>
<feature type="region of interest" description="Disordered" evidence="1">
    <location>
        <begin position="764"/>
        <end position="784"/>
    </location>
</feature>
<dbReference type="InterPro" id="IPR032830">
    <property type="entry name" value="XPB/Ssl2_N"/>
</dbReference>
<evidence type="ECO:0000313" key="3">
    <source>
        <dbReference type="EMBL" id="AKG44573.1"/>
    </source>
</evidence>
<feature type="region of interest" description="Disordered" evidence="1">
    <location>
        <begin position="800"/>
        <end position="819"/>
    </location>
</feature>
<dbReference type="KEGG" id="sxi:SXIM_31890"/>
<evidence type="ECO:0000259" key="2">
    <source>
        <dbReference type="Pfam" id="PF13625"/>
    </source>
</evidence>
<protein>
    <submittedName>
        <fullName evidence="3">DNA-binding protein</fullName>
    </submittedName>
</protein>
<feature type="region of interest" description="Disordered" evidence="1">
    <location>
        <begin position="488"/>
        <end position="557"/>
    </location>
</feature>
<dbReference type="HOGENOM" id="CLU_013420_0_0_11"/>
<keyword evidence="3" id="KW-0238">DNA-binding</keyword>
<feature type="domain" description="Helicase XPB/Ssl2 N-terminal" evidence="2">
    <location>
        <begin position="605"/>
        <end position="727"/>
    </location>
</feature>
<keyword evidence="4" id="KW-1185">Reference proteome</keyword>
<dbReference type="AlphaFoldDB" id="A0A0F7FWB9"/>
<dbReference type="PATRIC" id="fig|408015.6.peg.3229"/>
<dbReference type="STRING" id="408015.SXIM_31890"/>
<feature type="compositionally biased region" description="Acidic residues" evidence="1">
    <location>
        <begin position="500"/>
        <end position="513"/>
    </location>
</feature>
<sequence>MGWMTTEQRSRGPRTLAEELRARSDEQLSGLLRARADLLSPLPGDISQLATRAGTRASVIRALDRLDVFTLQVAEALAIAPQPCPYDTLAGLLPGGERELPRALAALRGRALLWGAEREPRLVRTAQEVLAPTAARPGTTGLGPTVAEACAGISPRRVQELLTGAGLPGTGDAVSAVNALTELFGDEERFARLLEEAPDGALTALDRLAWGPPYGEVSARPGPQLRWLLDRGLLLPHQPGTVVLPREVALRLRGGRAHRELRPQPPRVTARGQYTPDTVDAAGAGAAQGAVALIDELLGGWAADPPAVLRTGGVGVRDLKRTAVALDIPEPQAAFWAELAYGAGLVAGDGEADERYAPTPSYDVWSSEPGQLRWARLAAVWLAGTRVPGLVGGRDGKGRPLSALGPGLDRGPAAELRRRVVELLAAVEPGTAPEPSAIRDHIGWELPRRMPAEARDALCEAALAEAELLGVTGRGALTSFGRALLGPAGTPDGTASAPEADADTTPDAADTDDAVGGQRADAGAATGGAPGTDTFPAPGGPPGPASAAGPGAGVDSAGVPVPGPAEAFAPPAPSTGGWLGRAAEPTVLEAARRLGPLLPEPLDHFLLQADLTAVAPGPLLREPAATMALAADIESKGGATVYRFTPDSVRRALDSGWSPAALHDFLAAHSRTPVPQPLSYLIDDVARRHGRLRVGVAAGYLRCEDEALLTQVLADRRTETLRLRRIAPTVLISGTPPEILLARLRELGFAPAAESAEGAVLTAAATSHRTPPRTAPEPVPDGPPAADDRLLAAAVRAIRAGDDSGGSPKATASGAPAGGRTAVPAPFGALPRTSPADTLAVLQAAALTGALVRIGYVGADGIAGQRILAPVRVEGGFVTAFDHTAEEVRTYPLHRITGTAELPEG</sequence>
<dbReference type="Pfam" id="PF13625">
    <property type="entry name" value="Helicase_C_3"/>
    <property type="match status" value="1"/>
</dbReference>
<proteinExistence type="predicted"/>
<dbReference type="PROSITE" id="PS52050">
    <property type="entry name" value="WYL"/>
    <property type="match status" value="1"/>
</dbReference>
<dbReference type="Proteomes" id="UP000034034">
    <property type="component" value="Chromosome"/>
</dbReference>
<name>A0A0F7FWB9_9ACTN</name>
<dbReference type="GO" id="GO:0003677">
    <property type="term" value="F:DNA binding"/>
    <property type="evidence" value="ECO:0007669"/>
    <property type="project" value="UniProtKB-KW"/>
</dbReference>